<sequence length="241" mass="28382">MKYISALIILLLLTSCQITETITIKPDGSGNIEVEQLRDENSYMQVVGENYSREEAFQDTTFVFQEYITKYNETFLKYTTVEQQLFKRYANVKAHLKKSSFEKEFRNTFTQNFSKVSEIADLYKTEDYANDLRHNYALTAENHYYKIEYSFDGKVFKRLVSVTNPEQLQKEKDQFRNVDPKYASLKLTQSYILQYHFPHKIKSVSNEKAIISSDKKTMTIEFKLSDCMQNPEMTSLEVVLE</sequence>
<feature type="chain" id="PRO_5045171404" description="Lipoprotein" evidence="1">
    <location>
        <begin position="21"/>
        <end position="241"/>
    </location>
</feature>
<dbReference type="RefSeq" id="WP_271334911.1">
    <property type="nucleotide sequence ID" value="NZ_JAMZNK010000006.1"/>
</dbReference>
<name>A0ABT4W962_9FLAO</name>
<keyword evidence="3" id="KW-1185">Reference proteome</keyword>
<evidence type="ECO:0008006" key="4">
    <source>
        <dbReference type="Google" id="ProtNLM"/>
    </source>
</evidence>
<feature type="signal peptide" evidence="1">
    <location>
        <begin position="1"/>
        <end position="20"/>
    </location>
</feature>
<dbReference type="EMBL" id="JAMZNK010000006">
    <property type="protein sequence ID" value="MDA6069093.1"/>
    <property type="molecule type" value="Genomic_DNA"/>
</dbReference>
<reference evidence="2 3" key="1">
    <citation type="journal article" date="2023" name="Chemosphere">
        <title>Whole genome analysis of Flavobacterium aziz-sancarii sp. nov., isolated from Ardley Island (Antarctica), revealed a rich resistome and bioremediation potential.</title>
        <authorList>
            <person name="Otur C."/>
            <person name="Okay S."/>
            <person name="Kurt-Kizildogan A."/>
        </authorList>
    </citation>
    <scope>NUCLEOTIDE SEQUENCE [LARGE SCALE GENOMIC DNA]</scope>
    <source>
        <strain evidence="2 3">AC</strain>
    </source>
</reference>
<dbReference type="PROSITE" id="PS51257">
    <property type="entry name" value="PROKAR_LIPOPROTEIN"/>
    <property type="match status" value="1"/>
</dbReference>
<evidence type="ECO:0000256" key="1">
    <source>
        <dbReference type="SAM" id="SignalP"/>
    </source>
</evidence>
<organism evidence="2 3">
    <name type="scientific">Flavobacterium azizsancarii</name>
    <dbReference type="NCBI Taxonomy" id="2961580"/>
    <lineage>
        <taxon>Bacteria</taxon>
        <taxon>Pseudomonadati</taxon>
        <taxon>Bacteroidota</taxon>
        <taxon>Flavobacteriia</taxon>
        <taxon>Flavobacteriales</taxon>
        <taxon>Flavobacteriaceae</taxon>
        <taxon>Flavobacterium</taxon>
    </lineage>
</organism>
<evidence type="ECO:0000313" key="3">
    <source>
        <dbReference type="Proteomes" id="UP001212170"/>
    </source>
</evidence>
<gene>
    <name evidence="2" type="ORF">NJT12_05625</name>
</gene>
<keyword evidence="1" id="KW-0732">Signal</keyword>
<evidence type="ECO:0000313" key="2">
    <source>
        <dbReference type="EMBL" id="MDA6069093.1"/>
    </source>
</evidence>
<accession>A0ABT4W962</accession>
<dbReference type="Proteomes" id="UP001212170">
    <property type="component" value="Unassembled WGS sequence"/>
</dbReference>
<proteinExistence type="predicted"/>
<protein>
    <recommendedName>
        <fullName evidence="4">Lipoprotein</fullName>
    </recommendedName>
</protein>
<comment type="caution">
    <text evidence="2">The sequence shown here is derived from an EMBL/GenBank/DDBJ whole genome shotgun (WGS) entry which is preliminary data.</text>
</comment>